<dbReference type="InterPro" id="IPR036390">
    <property type="entry name" value="WH_DNA-bd_sf"/>
</dbReference>
<dbReference type="AlphaFoldDB" id="A0A1H7BXF7"/>
<dbReference type="PANTHER" id="PTHR42756">
    <property type="entry name" value="TRANSCRIPTIONAL REGULATOR, MARR"/>
    <property type="match status" value="1"/>
</dbReference>
<keyword evidence="3" id="KW-0804">Transcription</keyword>
<evidence type="ECO:0000256" key="1">
    <source>
        <dbReference type="ARBA" id="ARBA00023015"/>
    </source>
</evidence>
<keyword evidence="2 5" id="KW-0238">DNA-binding</keyword>
<protein>
    <submittedName>
        <fullName evidence="5">DNA-binding transcriptional regulator, MarR family</fullName>
    </submittedName>
</protein>
<dbReference type="EMBL" id="FNZK01000017">
    <property type="protein sequence ID" value="SEJ79020.1"/>
    <property type="molecule type" value="Genomic_DNA"/>
</dbReference>
<dbReference type="RefSeq" id="WP_091833570.1">
    <property type="nucleotide sequence ID" value="NZ_FNZK01000017.1"/>
</dbReference>
<evidence type="ECO:0000256" key="2">
    <source>
        <dbReference type="ARBA" id="ARBA00023125"/>
    </source>
</evidence>
<dbReference type="SMART" id="SM00347">
    <property type="entry name" value="HTH_MARR"/>
    <property type="match status" value="1"/>
</dbReference>
<dbReference type="PRINTS" id="PR00598">
    <property type="entry name" value="HTHMARR"/>
</dbReference>
<evidence type="ECO:0000313" key="6">
    <source>
        <dbReference type="Proteomes" id="UP000199662"/>
    </source>
</evidence>
<evidence type="ECO:0000313" key="5">
    <source>
        <dbReference type="EMBL" id="SEJ79020.1"/>
    </source>
</evidence>
<dbReference type="Pfam" id="PF01047">
    <property type="entry name" value="MarR"/>
    <property type="match status" value="1"/>
</dbReference>
<evidence type="ECO:0000256" key="3">
    <source>
        <dbReference type="ARBA" id="ARBA00023163"/>
    </source>
</evidence>
<feature type="domain" description="HTH marR-type" evidence="4">
    <location>
        <begin position="4"/>
        <end position="143"/>
    </location>
</feature>
<name>A0A1H7BXF7_9FIRM</name>
<dbReference type="InterPro" id="IPR036388">
    <property type="entry name" value="WH-like_DNA-bd_sf"/>
</dbReference>
<accession>A0A1H7BXF7</accession>
<dbReference type="GO" id="GO:0003700">
    <property type="term" value="F:DNA-binding transcription factor activity"/>
    <property type="evidence" value="ECO:0007669"/>
    <property type="project" value="InterPro"/>
</dbReference>
<keyword evidence="1" id="KW-0805">Transcription regulation</keyword>
<sequence length="143" mass="16295">MATEDLIVKAINILSDEMRLCMRKHKEQVPDGKELFNLSITQLHYLHAIKKCITPTITELAEIFGVQKSTVTVAVNKLLQRGFLEKTASQSDLRVVHVSLSEKGKRLIEIEDQGYYQFAGQVIQSLTEVEKTQFVKLLHKITQ</sequence>
<keyword evidence="6" id="KW-1185">Reference proteome</keyword>
<dbReference type="STRING" id="84035.SAMN05660742_11732"/>
<dbReference type="InterPro" id="IPR000835">
    <property type="entry name" value="HTH_MarR-typ"/>
</dbReference>
<reference evidence="5 6" key="1">
    <citation type="submission" date="2016-10" db="EMBL/GenBank/DDBJ databases">
        <authorList>
            <person name="de Groot N.N."/>
        </authorList>
    </citation>
    <scope>NUCLEOTIDE SEQUENCE [LARGE SCALE GENOMIC DNA]</scope>
    <source>
        <strain evidence="5 6">DSM 2179</strain>
    </source>
</reference>
<dbReference type="Proteomes" id="UP000199662">
    <property type="component" value="Unassembled WGS sequence"/>
</dbReference>
<dbReference type="PANTHER" id="PTHR42756:SF1">
    <property type="entry name" value="TRANSCRIPTIONAL REPRESSOR OF EMRAB OPERON"/>
    <property type="match status" value="1"/>
</dbReference>
<dbReference type="Gene3D" id="1.10.10.10">
    <property type="entry name" value="Winged helix-like DNA-binding domain superfamily/Winged helix DNA-binding domain"/>
    <property type="match status" value="1"/>
</dbReference>
<dbReference type="PROSITE" id="PS50995">
    <property type="entry name" value="HTH_MARR_2"/>
    <property type="match status" value="1"/>
</dbReference>
<evidence type="ECO:0000259" key="4">
    <source>
        <dbReference type="PROSITE" id="PS50995"/>
    </source>
</evidence>
<gene>
    <name evidence="5" type="ORF">SAMN05660742_11732</name>
</gene>
<organism evidence="5 6">
    <name type="scientific">Propionispira arboris</name>
    <dbReference type="NCBI Taxonomy" id="84035"/>
    <lineage>
        <taxon>Bacteria</taxon>
        <taxon>Bacillati</taxon>
        <taxon>Bacillota</taxon>
        <taxon>Negativicutes</taxon>
        <taxon>Selenomonadales</taxon>
        <taxon>Selenomonadaceae</taxon>
        <taxon>Propionispira</taxon>
    </lineage>
</organism>
<dbReference type="GO" id="GO:0003677">
    <property type="term" value="F:DNA binding"/>
    <property type="evidence" value="ECO:0007669"/>
    <property type="project" value="UniProtKB-KW"/>
</dbReference>
<dbReference type="SUPFAM" id="SSF46785">
    <property type="entry name" value="Winged helix' DNA-binding domain"/>
    <property type="match status" value="1"/>
</dbReference>
<proteinExistence type="predicted"/>